<evidence type="ECO:0000313" key="2">
    <source>
        <dbReference type="EMBL" id="MBZ2195833.1"/>
    </source>
</evidence>
<sequence>METFEEFAAEAARAFGRHPAASSTAPSPDDPRELIVTVAQGNRLRVRLDAPFAHARTLPPRERDRFVERFVESTLRPPEPIGTFETTAARLLPAIRGDAWLGSHPPQIVPVSRPAAPLLHVAVAVDDVDRIRFVDPETFHRWRRPAADLIGIAVGNLRRHPLEVVPLDGDLTGAFGIGAPDGYGSSWLLTPDLLLAHAGRVRGDLLAFAPTRDTLLLAGTADAGPLAAMAGALDLFDSRPHPLSPVPYLVQPQGFAAWNPPPGHPAGRGVHLARVRHAISEYDQQTGNLTRRFAAEGRDAHVAKLTGFSRDGRVTTVTTWAEGVTDALLPGADLIGFAGPDGVIMVPWQEAQRIVGALLVHEPGHLPQRWRVRGWPSPQVLAALRAAAARAGT</sequence>
<comment type="caution">
    <text evidence="2">The sequence shown here is derived from an EMBL/GenBank/DDBJ whole genome shotgun (WGS) entry which is preliminary data.</text>
</comment>
<protein>
    <recommendedName>
        <fullName evidence="4">DUF1444 family protein</fullName>
    </recommendedName>
</protein>
<gene>
    <name evidence="2" type="ORF">KCQ71_06695</name>
</gene>
<evidence type="ECO:0008006" key="4">
    <source>
        <dbReference type="Google" id="ProtNLM"/>
    </source>
</evidence>
<keyword evidence="3" id="KW-1185">Reference proteome</keyword>
<dbReference type="RefSeq" id="WP_223404156.1">
    <property type="nucleotide sequence ID" value="NZ_JAGSHT010000007.1"/>
</dbReference>
<dbReference type="EMBL" id="JAGSHT010000007">
    <property type="protein sequence ID" value="MBZ2195833.1"/>
    <property type="molecule type" value="Genomic_DNA"/>
</dbReference>
<evidence type="ECO:0000313" key="3">
    <source>
        <dbReference type="Proteomes" id="UP000826651"/>
    </source>
</evidence>
<accession>A0ABS7S9B8</accession>
<feature type="region of interest" description="Disordered" evidence="1">
    <location>
        <begin position="12"/>
        <end position="31"/>
    </location>
</feature>
<proteinExistence type="predicted"/>
<organism evidence="2 3">
    <name type="scientific">Occultella gossypii</name>
    <dbReference type="NCBI Taxonomy" id="2800820"/>
    <lineage>
        <taxon>Bacteria</taxon>
        <taxon>Bacillati</taxon>
        <taxon>Actinomycetota</taxon>
        <taxon>Actinomycetes</taxon>
        <taxon>Micrococcales</taxon>
        <taxon>Ruaniaceae</taxon>
        <taxon>Occultella</taxon>
    </lineage>
</organism>
<dbReference type="Proteomes" id="UP000826651">
    <property type="component" value="Unassembled WGS sequence"/>
</dbReference>
<evidence type="ECO:0000256" key="1">
    <source>
        <dbReference type="SAM" id="MobiDB-lite"/>
    </source>
</evidence>
<name>A0ABS7S9B8_9MICO</name>
<reference evidence="2 3" key="1">
    <citation type="submission" date="2021-04" db="EMBL/GenBank/DDBJ databases">
        <title>Ruania sp. nov., isolated from sandy soil of mangrove forest.</title>
        <authorList>
            <person name="Ge X."/>
            <person name="Huang R."/>
            <person name="Liu W."/>
        </authorList>
    </citation>
    <scope>NUCLEOTIDE SEQUENCE [LARGE SCALE GENOMIC DNA]</scope>
    <source>
        <strain evidence="2 3">N2-46</strain>
    </source>
</reference>